<dbReference type="Proteomes" id="UP000828390">
    <property type="component" value="Unassembled WGS sequence"/>
</dbReference>
<gene>
    <name evidence="1" type="ORF">DPMN_043844</name>
</gene>
<comment type="caution">
    <text evidence="1">The sequence shown here is derived from an EMBL/GenBank/DDBJ whole genome shotgun (WGS) entry which is preliminary data.</text>
</comment>
<name>A0A9D4I011_DREPO</name>
<reference evidence="1" key="1">
    <citation type="journal article" date="2019" name="bioRxiv">
        <title>The Genome of the Zebra Mussel, Dreissena polymorpha: A Resource for Invasive Species Research.</title>
        <authorList>
            <person name="McCartney M.A."/>
            <person name="Auch B."/>
            <person name="Kono T."/>
            <person name="Mallez S."/>
            <person name="Zhang Y."/>
            <person name="Obille A."/>
            <person name="Becker A."/>
            <person name="Abrahante J.E."/>
            <person name="Garbe J."/>
            <person name="Badalamenti J.P."/>
            <person name="Herman A."/>
            <person name="Mangelson H."/>
            <person name="Liachko I."/>
            <person name="Sullivan S."/>
            <person name="Sone E.D."/>
            <person name="Koren S."/>
            <person name="Silverstein K.A.T."/>
            <person name="Beckman K.B."/>
            <person name="Gohl D.M."/>
        </authorList>
    </citation>
    <scope>NUCLEOTIDE SEQUENCE</scope>
    <source>
        <strain evidence="1">Duluth1</strain>
        <tissue evidence="1">Whole animal</tissue>
    </source>
</reference>
<sequence length="70" mass="8289">MNIVVISPRPIICELQPVKIEDKVFNEMEEESPYHDVFGKVTIDTNTELIEEQHQQIKDLLLKHIDIFQR</sequence>
<keyword evidence="2" id="KW-1185">Reference proteome</keyword>
<protein>
    <submittedName>
        <fullName evidence="1">Uncharacterized protein</fullName>
    </submittedName>
</protein>
<accession>A0A9D4I011</accession>
<dbReference type="AlphaFoldDB" id="A0A9D4I011"/>
<organism evidence="1 2">
    <name type="scientific">Dreissena polymorpha</name>
    <name type="common">Zebra mussel</name>
    <name type="synonym">Mytilus polymorpha</name>
    <dbReference type="NCBI Taxonomy" id="45954"/>
    <lineage>
        <taxon>Eukaryota</taxon>
        <taxon>Metazoa</taxon>
        <taxon>Spiralia</taxon>
        <taxon>Lophotrochozoa</taxon>
        <taxon>Mollusca</taxon>
        <taxon>Bivalvia</taxon>
        <taxon>Autobranchia</taxon>
        <taxon>Heteroconchia</taxon>
        <taxon>Euheterodonta</taxon>
        <taxon>Imparidentia</taxon>
        <taxon>Neoheterodontei</taxon>
        <taxon>Myida</taxon>
        <taxon>Dreissenoidea</taxon>
        <taxon>Dreissenidae</taxon>
        <taxon>Dreissena</taxon>
    </lineage>
</organism>
<reference evidence="1" key="2">
    <citation type="submission" date="2020-11" db="EMBL/GenBank/DDBJ databases">
        <authorList>
            <person name="McCartney M.A."/>
            <person name="Auch B."/>
            <person name="Kono T."/>
            <person name="Mallez S."/>
            <person name="Becker A."/>
            <person name="Gohl D.M."/>
            <person name="Silverstein K.A.T."/>
            <person name="Koren S."/>
            <person name="Bechman K.B."/>
            <person name="Herman A."/>
            <person name="Abrahante J.E."/>
            <person name="Garbe J."/>
        </authorList>
    </citation>
    <scope>NUCLEOTIDE SEQUENCE</scope>
    <source>
        <strain evidence="1">Duluth1</strain>
        <tissue evidence="1">Whole animal</tissue>
    </source>
</reference>
<evidence type="ECO:0000313" key="2">
    <source>
        <dbReference type="Proteomes" id="UP000828390"/>
    </source>
</evidence>
<evidence type="ECO:0000313" key="1">
    <source>
        <dbReference type="EMBL" id="KAH3737261.1"/>
    </source>
</evidence>
<dbReference type="EMBL" id="JAIWYP010000011">
    <property type="protein sequence ID" value="KAH3737261.1"/>
    <property type="molecule type" value="Genomic_DNA"/>
</dbReference>
<proteinExistence type="predicted"/>